<dbReference type="GO" id="GO:0008173">
    <property type="term" value="F:RNA methyltransferase activity"/>
    <property type="evidence" value="ECO:0007669"/>
    <property type="project" value="InterPro"/>
</dbReference>
<dbReference type="OrthoDB" id="270651at2759"/>
<keyword evidence="2" id="KW-0808">Transferase</keyword>
<evidence type="ECO:0000256" key="2">
    <source>
        <dbReference type="ARBA" id="ARBA00022679"/>
    </source>
</evidence>
<dbReference type="GeneID" id="20811029"/>
<organism evidence="4">
    <name type="scientific">Aphanomyces astaci</name>
    <name type="common">Crayfish plague agent</name>
    <dbReference type="NCBI Taxonomy" id="112090"/>
    <lineage>
        <taxon>Eukaryota</taxon>
        <taxon>Sar</taxon>
        <taxon>Stramenopiles</taxon>
        <taxon>Oomycota</taxon>
        <taxon>Saprolegniomycetes</taxon>
        <taxon>Saprolegniales</taxon>
        <taxon>Verrucalvaceae</taxon>
        <taxon>Aphanomyces</taxon>
    </lineage>
</organism>
<dbReference type="GO" id="GO:0006396">
    <property type="term" value="P:RNA processing"/>
    <property type="evidence" value="ECO:0007669"/>
    <property type="project" value="InterPro"/>
</dbReference>
<proteinExistence type="predicted"/>
<dbReference type="GO" id="GO:0032259">
    <property type="term" value="P:methylation"/>
    <property type="evidence" value="ECO:0007669"/>
    <property type="project" value="UniProtKB-KW"/>
</dbReference>
<dbReference type="VEuPathDB" id="FungiDB:H257_09033"/>
<dbReference type="RefSeq" id="XP_009833447.1">
    <property type="nucleotide sequence ID" value="XM_009835145.1"/>
</dbReference>
<dbReference type="EMBL" id="KI913134">
    <property type="protein sequence ID" value="ETV77141.1"/>
    <property type="molecule type" value="Genomic_DNA"/>
</dbReference>
<dbReference type="PANTHER" id="PTHR43191">
    <property type="entry name" value="RRNA METHYLTRANSFERASE 3"/>
    <property type="match status" value="1"/>
</dbReference>
<dbReference type="InterPro" id="IPR029028">
    <property type="entry name" value="Alpha/beta_knot_MTases"/>
</dbReference>
<feature type="domain" description="tRNA/rRNA methyltransferase SpoU type" evidence="3">
    <location>
        <begin position="22"/>
        <end position="149"/>
    </location>
</feature>
<dbReference type="SUPFAM" id="SSF75217">
    <property type="entry name" value="alpha/beta knot"/>
    <property type="match status" value="1"/>
</dbReference>
<dbReference type="InterPro" id="IPR051259">
    <property type="entry name" value="rRNA_Methyltransferase"/>
</dbReference>
<name>W4GCZ7_APHAT</name>
<protein>
    <recommendedName>
        <fullName evidence="3">tRNA/rRNA methyltransferase SpoU type domain-containing protein</fullName>
    </recommendedName>
</protein>
<reference evidence="4" key="1">
    <citation type="submission" date="2013-12" db="EMBL/GenBank/DDBJ databases">
        <title>The Genome Sequence of Aphanomyces astaci APO3.</title>
        <authorList>
            <consortium name="The Broad Institute Genomics Platform"/>
            <person name="Russ C."/>
            <person name="Tyler B."/>
            <person name="van West P."/>
            <person name="Dieguez-Uribeondo J."/>
            <person name="Young S.K."/>
            <person name="Zeng Q."/>
            <person name="Gargeya S."/>
            <person name="Fitzgerald M."/>
            <person name="Abouelleil A."/>
            <person name="Alvarado L."/>
            <person name="Chapman S.B."/>
            <person name="Gainer-Dewar J."/>
            <person name="Goldberg J."/>
            <person name="Griggs A."/>
            <person name="Gujja S."/>
            <person name="Hansen M."/>
            <person name="Howarth C."/>
            <person name="Imamovic A."/>
            <person name="Ireland A."/>
            <person name="Larimer J."/>
            <person name="McCowan C."/>
            <person name="Murphy C."/>
            <person name="Pearson M."/>
            <person name="Poon T.W."/>
            <person name="Priest M."/>
            <person name="Roberts A."/>
            <person name="Saif S."/>
            <person name="Shea T."/>
            <person name="Sykes S."/>
            <person name="Wortman J."/>
            <person name="Nusbaum C."/>
            <person name="Birren B."/>
        </authorList>
    </citation>
    <scope>NUCLEOTIDE SEQUENCE [LARGE SCALE GENOMIC DNA]</scope>
    <source>
        <strain evidence="4">APO3</strain>
    </source>
</reference>
<keyword evidence="1" id="KW-0489">Methyltransferase</keyword>
<dbReference type="InterPro" id="IPR029026">
    <property type="entry name" value="tRNA_m1G_MTases_N"/>
</dbReference>
<evidence type="ECO:0000259" key="3">
    <source>
        <dbReference type="Pfam" id="PF00588"/>
    </source>
</evidence>
<dbReference type="AlphaFoldDB" id="W4GCZ7"/>
<sequence length="246" mass="27099">MEAPPTTTTPENEAAPAAAHEFYLVVSNVMGRKNLGTYLRTGTAFGVKQVLVVGSDRFGTHGGHNAHKYVDVVTFHTCDDVHMYLTSRGCRILGLHSSTTLNNTPSSTCLDKDTEFAPCTAFVVGNEGGDLSLDQRRICDGFVHISHYSPRRSSPTNAPFEVDLTVQVGVLLHRFTTWSGQYTERSMQDTTTRGKFALASRAPRQKAVDLSVTRGRQANKEAVEARMDDDLDLNWFESNADNHGVY</sequence>
<evidence type="ECO:0000313" key="4">
    <source>
        <dbReference type="EMBL" id="ETV77141.1"/>
    </source>
</evidence>
<dbReference type="PANTHER" id="PTHR43191:SF7">
    <property type="entry name" value="OBP33PEP LIKE PROTEIN"/>
    <property type="match status" value="1"/>
</dbReference>
<dbReference type="Gene3D" id="3.40.1280.10">
    <property type="match status" value="1"/>
</dbReference>
<gene>
    <name evidence="4" type="ORF">H257_09033</name>
</gene>
<dbReference type="InterPro" id="IPR001537">
    <property type="entry name" value="SpoU_MeTrfase"/>
</dbReference>
<dbReference type="Pfam" id="PF00588">
    <property type="entry name" value="SpoU_methylase"/>
    <property type="match status" value="1"/>
</dbReference>
<evidence type="ECO:0000256" key="1">
    <source>
        <dbReference type="ARBA" id="ARBA00022603"/>
    </source>
</evidence>
<accession>W4GCZ7</accession>
<dbReference type="GO" id="GO:0003723">
    <property type="term" value="F:RNA binding"/>
    <property type="evidence" value="ECO:0007669"/>
    <property type="project" value="InterPro"/>
</dbReference>
<dbReference type="STRING" id="112090.W4GCZ7"/>